<reference evidence="3 4" key="1">
    <citation type="submission" date="2021-01" db="EMBL/GenBank/DDBJ databases">
        <title>Whole genome shotgun sequence of Catellatospora citrea NBRC 14495.</title>
        <authorList>
            <person name="Komaki H."/>
            <person name="Tamura T."/>
        </authorList>
    </citation>
    <scope>NUCLEOTIDE SEQUENCE [LARGE SCALE GENOMIC DNA]</scope>
    <source>
        <strain evidence="3 4">NBRC 14495</strain>
    </source>
</reference>
<feature type="domain" description="DUF4352" evidence="2">
    <location>
        <begin position="92"/>
        <end position="199"/>
    </location>
</feature>
<proteinExistence type="predicted"/>
<gene>
    <name evidence="3" type="ORF">Cci01nite_26700</name>
</gene>
<dbReference type="Pfam" id="PF11611">
    <property type="entry name" value="DUF4352"/>
    <property type="match status" value="1"/>
</dbReference>
<evidence type="ECO:0000259" key="2">
    <source>
        <dbReference type="Pfam" id="PF11611"/>
    </source>
</evidence>
<evidence type="ECO:0000256" key="1">
    <source>
        <dbReference type="ARBA" id="ARBA00022729"/>
    </source>
</evidence>
<accession>A0A8J3KCP4</accession>
<dbReference type="RefSeq" id="WP_120315107.1">
    <property type="nucleotide sequence ID" value="NZ_BONH01000009.1"/>
</dbReference>
<evidence type="ECO:0000313" key="4">
    <source>
        <dbReference type="Proteomes" id="UP000659904"/>
    </source>
</evidence>
<protein>
    <recommendedName>
        <fullName evidence="2">DUF4352 domain-containing protein</fullName>
    </recommendedName>
</protein>
<keyword evidence="4" id="KW-1185">Reference proteome</keyword>
<organism evidence="3 4">
    <name type="scientific">Catellatospora citrea</name>
    <dbReference type="NCBI Taxonomy" id="53366"/>
    <lineage>
        <taxon>Bacteria</taxon>
        <taxon>Bacillati</taxon>
        <taxon>Actinomycetota</taxon>
        <taxon>Actinomycetes</taxon>
        <taxon>Micromonosporales</taxon>
        <taxon>Micromonosporaceae</taxon>
        <taxon>Catellatospora</taxon>
    </lineage>
</organism>
<keyword evidence="1" id="KW-0732">Signal</keyword>
<dbReference type="Proteomes" id="UP000659904">
    <property type="component" value="Unassembled WGS sequence"/>
</dbReference>
<dbReference type="InterPro" id="IPR029051">
    <property type="entry name" value="DUF4352"/>
</dbReference>
<dbReference type="InterPro" id="IPR029050">
    <property type="entry name" value="Immunoprotect_excell_Ig-like"/>
</dbReference>
<dbReference type="Gene3D" id="2.60.40.1240">
    <property type="match status" value="1"/>
</dbReference>
<dbReference type="AlphaFoldDB" id="A0A8J3KCP4"/>
<dbReference type="EMBL" id="BONH01000009">
    <property type="protein sequence ID" value="GIF97576.1"/>
    <property type="molecule type" value="Genomic_DNA"/>
</dbReference>
<evidence type="ECO:0000313" key="3">
    <source>
        <dbReference type="EMBL" id="GIF97576.1"/>
    </source>
</evidence>
<name>A0A8J3KCP4_9ACTN</name>
<sequence length="213" mass="22426">MSRSLRPIIAVGLAVVILLGRFWLRNSFDDVDATPPESTITLDLPVPVPLPELVPMPSLTALPPPRTMSPPAPASASLGGRLEVTTPVGDRVRLVVKSVTTGVKSTNPYGVDKNGTGYAVVKVEFTCLAVRGGTRGCTANPLSFRVVGADGVVYPSVIRAGMAEADQLSLTPMQDGQTQSGSIVFDVSKAAMAGARIEYIDIAKWPLAVWVQS</sequence>
<comment type="caution">
    <text evidence="3">The sequence shown here is derived from an EMBL/GenBank/DDBJ whole genome shotgun (WGS) entry which is preliminary data.</text>
</comment>